<comment type="similarity">
    <text evidence="2 10">Belongs to the RNase H family.</text>
</comment>
<dbReference type="KEGG" id="cact:HZ995_04605"/>
<keyword evidence="9 10" id="KW-0460">Magnesium</keyword>
<feature type="binding site" evidence="10">
    <location>
        <position position="19"/>
    </location>
    <ligand>
        <name>Mg(2+)</name>
        <dbReference type="ChEBI" id="CHEBI:18420"/>
        <label>1</label>
    </ligand>
</feature>
<comment type="subcellular location">
    <subcellularLocation>
        <location evidence="10">Cytoplasm</location>
    </subcellularLocation>
</comment>
<evidence type="ECO:0000256" key="5">
    <source>
        <dbReference type="ARBA" id="ARBA00022722"/>
    </source>
</evidence>
<dbReference type="InterPro" id="IPR022892">
    <property type="entry name" value="RNaseHI"/>
</dbReference>
<evidence type="ECO:0000256" key="3">
    <source>
        <dbReference type="ARBA" id="ARBA00011245"/>
    </source>
</evidence>
<dbReference type="GO" id="GO:0043137">
    <property type="term" value="P:DNA replication, removal of RNA primer"/>
    <property type="evidence" value="ECO:0007669"/>
    <property type="project" value="TreeGrafter"/>
</dbReference>
<evidence type="ECO:0000256" key="1">
    <source>
        <dbReference type="ARBA" id="ARBA00000077"/>
    </source>
</evidence>
<dbReference type="AlphaFoldDB" id="A0A975ETJ9"/>
<dbReference type="GO" id="GO:0000287">
    <property type="term" value="F:magnesium ion binding"/>
    <property type="evidence" value="ECO:0007669"/>
    <property type="project" value="UniProtKB-UniRule"/>
</dbReference>
<keyword evidence="8 10" id="KW-0378">Hydrolase</keyword>
<keyword evidence="7 10" id="KW-0255">Endonuclease</keyword>
<dbReference type="GO" id="GO:0004523">
    <property type="term" value="F:RNA-DNA hybrid ribonuclease activity"/>
    <property type="evidence" value="ECO:0007669"/>
    <property type="project" value="UniProtKB-UniRule"/>
</dbReference>
<comment type="cofactor">
    <cofactor evidence="10">
        <name>Mg(2+)</name>
        <dbReference type="ChEBI" id="CHEBI:18420"/>
    </cofactor>
    <text evidence="10">Binds 1 Mg(2+) ion per subunit. May bind a second metal ion at a regulatory site, or after substrate binding.</text>
</comment>
<dbReference type="RefSeq" id="WP_209357497.1">
    <property type="nucleotide sequence ID" value="NZ_CP060010.1"/>
</dbReference>
<dbReference type="PANTHER" id="PTHR10642:SF26">
    <property type="entry name" value="RIBONUCLEASE H1"/>
    <property type="match status" value="1"/>
</dbReference>
<dbReference type="CDD" id="cd09278">
    <property type="entry name" value="RNase_HI_prokaryote_like"/>
    <property type="match status" value="1"/>
</dbReference>
<keyword evidence="5 10" id="KW-0540">Nuclease</keyword>
<comment type="function">
    <text evidence="10">Endonuclease that specifically degrades the RNA of RNA-DNA hybrids.</text>
</comment>
<feature type="binding site" evidence="10">
    <location>
        <position position="80"/>
    </location>
    <ligand>
        <name>Mg(2+)</name>
        <dbReference type="ChEBI" id="CHEBI:18420"/>
        <label>1</label>
    </ligand>
</feature>
<feature type="binding site" evidence="10">
    <location>
        <position position="58"/>
    </location>
    <ligand>
        <name>Mg(2+)</name>
        <dbReference type="ChEBI" id="CHEBI:18420"/>
        <label>1</label>
    </ligand>
</feature>
<dbReference type="HAMAP" id="MF_00042">
    <property type="entry name" value="RNase_H"/>
    <property type="match status" value="1"/>
</dbReference>
<feature type="binding site" evidence="10">
    <location>
        <position position="19"/>
    </location>
    <ligand>
        <name>Mg(2+)</name>
        <dbReference type="ChEBI" id="CHEBI:18420"/>
        <label>2</label>
    </ligand>
</feature>
<protein>
    <recommendedName>
        <fullName evidence="4 10">Ribonuclease H</fullName>
        <shortName evidence="10">RNase H</shortName>
        <ecNumber evidence="4 10">3.1.26.4</ecNumber>
    </recommendedName>
</protein>
<feature type="domain" description="RNase H type-1" evidence="11">
    <location>
        <begin position="10"/>
        <end position="152"/>
    </location>
</feature>
<dbReference type="GO" id="GO:0003676">
    <property type="term" value="F:nucleic acid binding"/>
    <property type="evidence" value="ECO:0007669"/>
    <property type="project" value="InterPro"/>
</dbReference>
<evidence type="ECO:0000313" key="12">
    <source>
        <dbReference type="EMBL" id="QTN36801.1"/>
    </source>
</evidence>
<evidence type="ECO:0000259" key="11">
    <source>
        <dbReference type="PROSITE" id="PS50879"/>
    </source>
</evidence>
<evidence type="ECO:0000256" key="2">
    <source>
        <dbReference type="ARBA" id="ARBA00005300"/>
    </source>
</evidence>
<evidence type="ECO:0000256" key="7">
    <source>
        <dbReference type="ARBA" id="ARBA00022759"/>
    </source>
</evidence>
<dbReference type="Proteomes" id="UP000665026">
    <property type="component" value="Chromosome"/>
</dbReference>
<dbReference type="EMBL" id="CP060010">
    <property type="protein sequence ID" value="QTN36801.1"/>
    <property type="molecule type" value="Genomic_DNA"/>
</dbReference>
<name>A0A975ETJ9_9RHOB</name>
<comment type="catalytic activity">
    <reaction evidence="1 10">
        <text>Endonucleolytic cleavage to 5'-phosphomonoester.</text>
        <dbReference type="EC" id="3.1.26.4"/>
    </reaction>
</comment>
<dbReference type="InterPro" id="IPR050092">
    <property type="entry name" value="RNase_H"/>
</dbReference>
<keyword evidence="6 10" id="KW-0479">Metal-binding</keyword>
<evidence type="ECO:0000256" key="4">
    <source>
        <dbReference type="ARBA" id="ARBA00012180"/>
    </source>
</evidence>
<organism evidence="12 13">
    <name type="scientific">Cognatishimia activa</name>
    <dbReference type="NCBI Taxonomy" id="1715691"/>
    <lineage>
        <taxon>Bacteria</taxon>
        <taxon>Pseudomonadati</taxon>
        <taxon>Pseudomonadota</taxon>
        <taxon>Alphaproteobacteria</taxon>
        <taxon>Rhodobacterales</taxon>
        <taxon>Paracoccaceae</taxon>
        <taxon>Cognatishimia</taxon>
    </lineage>
</organism>
<evidence type="ECO:0000313" key="13">
    <source>
        <dbReference type="Proteomes" id="UP000665026"/>
    </source>
</evidence>
<gene>
    <name evidence="10" type="primary">rnhA</name>
    <name evidence="12" type="ORF">HZ995_04605</name>
</gene>
<keyword evidence="10" id="KW-0963">Cytoplasm</keyword>
<evidence type="ECO:0000256" key="8">
    <source>
        <dbReference type="ARBA" id="ARBA00022801"/>
    </source>
</evidence>
<dbReference type="SUPFAM" id="SSF53098">
    <property type="entry name" value="Ribonuclease H-like"/>
    <property type="match status" value="1"/>
</dbReference>
<proteinExistence type="inferred from homology"/>
<feature type="binding site" evidence="10">
    <location>
        <position position="144"/>
    </location>
    <ligand>
        <name>Mg(2+)</name>
        <dbReference type="ChEBI" id="CHEBI:18420"/>
        <label>2</label>
    </ligand>
</feature>
<dbReference type="InterPro" id="IPR012337">
    <property type="entry name" value="RNaseH-like_sf"/>
</dbReference>
<dbReference type="GO" id="GO:0005737">
    <property type="term" value="C:cytoplasm"/>
    <property type="evidence" value="ECO:0007669"/>
    <property type="project" value="UniProtKB-SubCell"/>
</dbReference>
<dbReference type="EC" id="3.1.26.4" evidence="4 10"/>
<dbReference type="PANTHER" id="PTHR10642">
    <property type="entry name" value="RIBONUCLEASE H1"/>
    <property type="match status" value="1"/>
</dbReference>
<dbReference type="Gene3D" id="3.30.420.10">
    <property type="entry name" value="Ribonuclease H-like superfamily/Ribonuclease H"/>
    <property type="match status" value="1"/>
</dbReference>
<evidence type="ECO:0000256" key="9">
    <source>
        <dbReference type="ARBA" id="ARBA00022842"/>
    </source>
</evidence>
<comment type="subunit">
    <text evidence="3 10">Monomer.</text>
</comment>
<reference evidence="12" key="1">
    <citation type="submission" date="2020-07" db="EMBL/GenBank/DDBJ databases">
        <title>Genome sequences of bacteria associated with the marine, planktonic diatom Thalassiosira profunda strain ECT2AJA-044.</title>
        <authorList>
            <person name="Gargas C.B."/>
            <person name="Roberts W.R."/>
            <person name="Alverson A.J."/>
        </authorList>
    </citation>
    <scope>NUCLEOTIDE SEQUENCE</scope>
    <source>
        <strain evidence="12">ECT2AJA-044</strain>
    </source>
</reference>
<sequence length="158" mass="17417">MNEQLKSAPAEAITRAFTDGSCHGNPGPGGRAYHYIRPDGSTGQGSAHAPMTTNNREELAAAIDLLENLEPGERVHVHADSQYLCKGCTEWIDDWKAKGWKNSSKKPVKNKDLWIRLDELLQSRRVTFEHVKAHAGNPGNEHVDELANQAALGEIIIK</sequence>
<dbReference type="PROSITE" id="PS50879">
    <property type="entry name" value="RNASE_H_1"/>
    <property type="match status" value="1"/>
</dbReference>
<evidence type="ECO:0000256" key="6">
    <source>
        <dbReference type="ARBA" id="ARBA00022723"/>
    </source>
</evidence>
<evidence type="ECO:0000256" key="10">
    <source>
        <dbReference type="HAMAP-Rule" id="MF_00042"/>
    </source>
</evidence>
<dbReference type="InterPro" id="IPR036397">
    <property type="entry name" value="RNaseH_sf"/>
</dbReference>
<dbReference type="Pfam" id="PF00075">
    <property type="entry name" value="RNase_H"/>
    <property type="match status" value="1"/>
</dbReference>
<dbReference type="InterPro" id="IPR002156">
    <property type="entry name" value="RNaseH_domain"/>
</dbReference>
<accession>A0A975ETJ9</accession>